<evidence type="ECO:0000313" key="11">
    <source>
        <dbReference type="EMBL" id="KAG7402773.1"/>
    </source>
</evidence>
<evidence type="ECO:0000256" key="9">
    <source>
        <dbReference type="RuleBase" id="RU000461"/>
    </source>
</evidence>
<comment type="cofactor">
    <cofactor evidence="1">
        <name>heme</name>
        <dbReference type="ChEBI" id="CHEBI:30413"/>
    </cofactor>
</comment>
<dbReference type="Proteomes" id="UP000694050">
    <property type="component" value="Unassembled WGS sequence"/>
</dbReference>
<evidence type="ECO:0000256" key="1">
    <source>
        <dbReference type="ARBA" id="ARBA00001971"/>
    </source>
</evidence>
<comment type="caution">
    <text evidence="11">The sequence shown here is derived from an EMBL/GenBank/DDBJ whole genome shotgun (WGS) entry which is preliminary data.</text>
</comment>
<keyword evidence="7 9" id="KW-0408">Iron</keyword>
<keyword evidence="5 9" id="KW-0479">Metal-binding</keyword>
<keyword evidence="8 9" id="KW-0503">Monooxygenase</keyword>
<dbReference type="PANTHER" id="PTHR46206">
    <property type="entry name" value="CYTOCHROME P450"/>
    <property type="match status" value="1"/>
</dbReference>
<dbReference type="GO" id="GO:0004497">
    <property type="term" value="F:monooxygenase activity"/>
    <property type="evidence" value="ECO:0007669"/>
    <property type="project" value="UniProtKB-KW"/>
</dbReference>
<reference evidence="11" key="1">
    <citation type="submission" date="2021-04" db="EMBL/GenBank/DDBJ databases">
        <title>First draft genome resource for Brassicaceae pathogens Fusarium oxysporum f. sp. raphani and Fusarium oxysporum f. sp. rapae.</title>
        <authorList>
            <person name="Asai S."/>
        </authorList>
    </citation>
    <scope>NUCLEOTIDE SEQUENCE</scope>
    <source>
        <strain evidence="11">Tf1208</strain>
    </source>
</reference>
<evidence type="ECO:0000256" key="10">
    <source>
        <dbReference type="SAM" id="Phobius"/>
    </source>
</evidence>
<evidence type="ECO:0000256" key="2">
    <source>
        <dbReference type="ARBA" id="ARBA00004167"/>
    </source>
</evidence>
<comment type="similarity">
    <text evidence="3 9">Belongs to the cytochrome P450 family.</text>
</comment>
<keyword evidence="4 9" id="KW-0349">Heme</keyword>
<dbReference type="Pfam" id="PF00067">
    <property type="entry name" value="p450"/>
    <property type="match status" value="1"/>
</dbReference>
<gene>
    <name evidence="11" type="primary">PbP450-2</name>
    <name evidence="11" type="ORF">Forpe1208_v016960</name>
</gene>
<feature type="transmembrane region" description="Helical" evidence="10">
    <location>
        <begin position="46"/>
        <end position="68"/>
    </location>
</feature>
<evidence type="ECO:0000256" key="6">
    <source>
        <dbReference type="ARBA" id="ARBA00023002"/>
    </source>
</evidence>
<evidence type="ECO:0000256" key="5">
    <source>
        <dbReference type="ARBA" id="ARBA00022723"/>
    </source>
</evidence>
<evidence type="ECO:0000256" key="8">
    <source>
        <dbReference type="ARBA" id="ARBA00023033"/>
    </source>
</evidence>
<organism evidence="11 12">
    <name type="scientific">Fusarium oxysporum f. sp. rapae</name>
    <dbReference type="NCBI Taxonomy" id="485398"/>
    <lineage>
        <taxon>Eukaryota</taxon>
        <taxon>Fungi</taxon>
        <taxon>Dikarya</taxon>
        <taxon>Ascomycota</taxon>
        <taxon>Pezizomycotina</taxon>
        <taxon>Sordariomycetes</taxon>
        <taxon>Hypocreomycetidae</taxon>
        <taxon>Hypocreales</taxon>
        <taxon>Nectriaceae</taxon>
        <taxon>Fusarium</taxon>
        <taxon>Fusarium oxysporum species complex</taxon>
    </lineage>
</organism>
<evidence type="ECO:0000256" key="7">
    <source>
        <dbReference type="ARBA" id="ARBA00023004"/>
    </source>
</evidence>
<dbReference type="GO" id="GO:0020037">
    <property type="term" value="F:heme binding"/>
    <property type="evidence" value="ECO:0007669"/>
    <property type="project" value="InterPro"/>
</dbReference>
<dbReference type="PANTHER" id="PTHR46206:SF6">
    <property type="entry name" value="CYTOCHROME P450 MONOOXYGENASE AN1598-RELATED"/>
    <property type="match status" value="1"/>
</dbReference>
<keyword evidence="10" id="KW-0472">Membrane</keyword>
<keyword evidence="10" id="KW-0812">Transmembrane</keyword>
<dbReference type="PROSITE" id="PS00086">
    <property type="entry name" value="CYTOCHROME_P450"/>
    <property type="match status" value="1"/>
</dbReference>
<accession>A0A8J5NFJ1</accession>
<evidence type="ECO:0000256" key="4">
    <source>
        <dbReference type="ARBA" id="ARBA00022617"/>
    </source>
</evidence>
<proteinExistence type="inferred from homology"/>
<keyword evidence="10" id="KW-1133">Transmembrane helix</keyword>
<dbReference type="InterPro" id="IPR017972">
    <property type="entry name" value="Cyt_P450_CS"/>
</dbReference>
<comment type="subcellular location">
    <subcellularLocation>
        <location evidence="2">Membrane</location>
        <topology evidence="2">Single-pass membrane protein</topology>
    </subcellularLocation>
</comment>
<dbReference type="GO" id="GO:0016705">
    <property type="term" value="F:oxidoreductase activity, acting on paired donors, with incorporation or reduction of molecular oxygen"/>
    <property type="evidence" value="ECO:0007669"/>
    <property type="project" value="InterPro"/>
</dbReference>
<dbReference type="InterPro" id="IPR001128">
    <property type="entry name" value="Cyt_P450"/>
</dbReference>
<protein>
    <submittedName>
        <fullName evidence="11">Cytochrome P450 monooxygenase 2</fullName>
    </submittedName>
</protein>
<dbReference type="CDD" id="cd11041">
    <property type="entry name" value="CYP503A1-like"/>
    <property type="match status" value="1"/>
</dbReference>
<dbReference type="GO" id="GO:0016020">
    <property type="term" value="C:membrane"/>
    <property type="evidence" value="ECO:0007669"/>
    <property type="project" value="UniProtKB-SubCell"/>
</dbReference>
<evidence type="ECO:0000313" key="12">
    <source>
        <dbReference type="Proteomes" id="UP000694050"/>
    </source>
</evidence>
<dbReference type="GO" id="GO:0005506">
    <property type="term" value="F:iron ion binding"/>
    <property type="evidence" value="ECO:0007669"/>
    <property type="project" value="InterPro"/>
</dbReference>
<dbReference type="AlphaFoldDB" id="A0A8J5NFJ1"/>
<dbReference type="EMBL" id="JAELUQ010000017">
    <property type="protein sequence ID" value="KAG7402773.1"/>
    <property type="molecule type" value="Genomic_DNA"/>
</dbReference>
<evidence type="ECO:0000256" key="3">
    <source>
        <dbReference type="ARBA" id="ARBA00010617"/>
    </source>
</evidence>
<sequence length="547" mass="62179">MENQKTAGSNSLDMTKFMSNIQAWTLQAPEAINTDLIRAFMETHDFAWIGMSALAICLILILLCWGNAEEKYPFGQTYMKFAPRWFSGYRWATSARDVMRKAHGAFKDQAYRIIRHDVNLIMLPPSAVDEVAAFPNELASNLHALEFDLASHFTGLGHLRDAHLHARFVHRKITPNLARLAAGIEQEVDRAIEELLDAPADGWREVTIYPILTQLSSRVSARIMLGKDYATDKKWLLIAQKFTENFLGTVMIMRSCPNFMLPILKWALPTSWATTKHIREAQKHLGPEFSRLLALSENSNWKPSDEEEKWGVEWLVHLAEDKERTPESLVHAEILLILASIPTTVFSEINVLLDIISHDGLIDQVREEIEKVATEEEWSFKSYGKLHKLDSILRESQRLAPPTMIGLRRIMERQHTLADGTVLPKNSYICVPTYTIQNDPNNTPNPQEYDGLRSYRKRLAEHGQVQTTRHQFVTTESTVLGFGHGRTACPGRYLASAALKIIVSKLLMAYDIRLPDGQVTRPPNGIAHEFLSAPADTKILLRKRSRR</sequence>
<keyword evidence="6 9" id="KW-0560">Oxidoreductase</keyword>
<name>A0A8J5NFJ1_FUSOX</name>